<reference evidence="3" key="1">
    <citation type="submission" date="2018-03" db="EMBL/GenBank/DDBJ databases">
        <title>Lachnoclostridium SNUG30370 gen.nov., sp.nov., isolated from human faeces.</title>
        <authorList>
            <person name="Seo B."/>
            <person name="Jeon K."/>
            <person name="Ko G."/>
        </authorList>
    </citation>
    <scope>NUCLEOTIDE SEQUENCE [LARGE SCALE GENOMIC DNA]</scope>
    <source>
        <strain evidence="3">SNUG30370</strain>
    </source>
</reference>
<evidence type="ECO:0000313" key="2">
    <source>
        <dbReference type="EMBL" id="PST41371.1"/>
    </source>
</evidence>
<feature type="transmembrane region" description="Helical" evidence="1">
    <location>
        <begin position="95"/>
        <end position="117"/>
    </location>
</feature>
<dbReference type="RefSeq" id="WP_106987492.1">
    <property type="nucleotide sequence ID" value="NZ_PYLP01000003.1"/>
</dbReference>
<evidence type="ECO:0000313" key="3">
    <source>
        <dbReference type="Proteomes" id="UP000241201"/>
    </source>
</evidence>
<gene>
    <name evidence="2" type="ORF">C7U55_04320</name>
</gene>
<feature type="transmembrane region" description="Helical" evidence="1">
    <location>
        <begin position="69"/>
        <end position="89"/>
    </location>
</feature>
<dbReference type="Pfam" id="PF04657">
    <property type="entry name" value="DMT_YdcZ"/>
    <property type="match status" value="1"/>
</dbReference>
<organism evidence="2 3">
    <name type="scientific">Faecalibacillus faecis</name>
    <dbReference type="NCBI Taxonomy" id="1982628"/>
    <lineage>
        <taxon>Bacteria</taxon>
        <taxon>Bacillati</taxon>
        <taxon>Bacillota</taxon>
        <taxon>Erysipelotrichia</taxon>
        <taxon>Erysipelotrichales</taxon>
        <taxon>Coprobacillaceae</taxon>
        <taxon>Faecalibacillus</taxon>
    </lineage>
</organism>
<keyword evidence="1" id="KW-0472">Membrane</keyword>
<dbReference type="PANTHER" id="PTHR34821">
    <property type="entry name" value="INNER MEMBRANE PROTEIN YDCZ"/>
    <property type="match status" value="1"/>
</dbReference>
<feature type="transmembrane region" description="Helical" evidence="1">
    <location>
        <begin position="124"/>
        <end position="141"/>
    </location>
</feature>
<keyword evidence="1" id="KW-1133">Transmembrane helix</keyword>
<feature type="transmembrane region" description="Helical" evidence="1">
    <location>
        <begin position="35"/>
        <end position="57"/>
    </location>
</feature>
<dbReference type="EMBL" id="PYLP01000003">
    <property type="protein sequence ID" value="PST41371.1"/>
    <property type="molecule type" value="Genomic_DNA"/>
</dbReference>
<keyword evidence="1" id="KW-0812">Transmembrane</keyword>
<dbReference type="AlphaFoldDB" id="A0A2T3G1R0"/>
<dbReference type="InterPro" id="IPR006750">
    <property type="entry name" value="YdcZ"/>
</dbReference>
<evidence type="ECO:0008006" key="4">
    <source>
        <dbReference type="Google" id="ProtNLM"/>
    </source>
</evidence>
<dbReference type="Proteomes" id="UP000241201">
    <property type="component" value="Unassembled WGS sequence"/>
</dbReference>
<dbReference type="PANTHER" id="PTHR34821:SF2">
    <property type="entry name" value="INNER MEMBRANE PROTEIN YDCZ"/>
    <property type="match status" value="1"/>
</dbReference>
<dbReference type="GeneID" id="77470324"/>
<accession>A0A2T3G1R0</accession>
<sequence>MISIIFSILSGVTIVLSRSVNGLLSKKMGAYQGTFYNYFTGFMTSLILMLVLMIVGVQHINISLDKTNLMMYLGGIIGVFNILILNIIVPRISPVILTLLCFIGQLISGMVIDAFVYQMFSVSKIFGCLIVIAGLVIYQLSEEKA</sequence>
<name>A0A2T3G1R0_9FIRM</name>
<dbReference type="GO" id="GO:0005886">
    <property type="term" value="C:plasma membrane"/>
    <property type="evidence" value="ECO:0007669"/>
    <property type="project" value="TreeGrafter"/>
</dbReference>
<comment type="caution">
    <text evidence="2">The sequence shown here is derived from an EMBL/GenBank/DDBJ whole genome shotgun (WGS) entry which is preliminary data.</text>
</comment>
<protein>
    <recommendedName>
        <fullName evidence="4">EamA-like transporter family protein</fullName>
    </recommendedName>
</protein>
<evidence type="ECO:0000256" key="1">
    <source>
        <dbReference type="SAM" id="Phobius"/>
    </source>
</evidence>
<proteinExistence type="predicted"/>
<keyword evidence="3" id="KW-1185">Reference proteome</keyword>